<feature type="domain" description="Glycosyltransferase subfamily 4-like N-terminal" evidence="4">
    <location>
        <begin position="21"/>
        <end position="179"/>
    </location>
</feature>
<dbReference type="EMBL" id="JAHESE010000014">
    <property type="protein sequence ID" value="MBT1709551.1"/>
    <property type="molecule type" value="Genomic_DNA"/>
</dbReference>
<dbReference type="SUPFAM" id="SSF53756">
    <property type="entry name" value="UDP-Glycosyltransferase/glycogen phosphorylase"/>
    <property type="match status" value="1"/>
</dbReference>
<dbReference type="Proteomes" id="UP001319080">
    <property type="component" value="Unassembled WGS sequence"/>
</dbReference>
<evidence type="ECO:0000256" key="2">
    <source>
        <dbReference type="ARBA" id="ARBA00022679"/>
    </source>
</evidence>
<accession>A0AAP2DY60</accession>
<protein>
    <submittedName>
        <fullName evidence="5">Glycosyltransferase family 4 protein</fullName>
    </submittedName>
</protein>
<keyword evidence="6" id="KW-1185">Reference proteome</keyword>
<evidence type="ECO:0000313" key="6">
    <source>
        <dbReference type="Proteomes" id="UP001319080"/>
    </source>
</evidence>
<dbReference type="Pfam" id="PF13439">
    <property type="entry name" value="Glyco_transf_4"/>
    <property type="match status" value="1"/>
</dbReference>
<gene>
    <name evidence="5" type="ORF">KK062_15015</name>
</gene>
<evidence type="ECO:0000256" key="1">
    <source>
        <dbReference type="ARBA" id="ARBA00022676"/>
    </source>
</evidence>
<comment type="caution">
    <text evidence="5">The sequence shown here is derived from an EMBL/GenBank/DDBJ whole genome shotgun (WGS) entry which is preliminary data.</text>
</comment>
<feature type="domain" description="Glycosyl transferase family 1" evidence="3">
    <location>
        <begin position="190"/>
        <end position="352"/>
    </location>
</feature>
<dbReference type="CDD" id="cd03801">
    <property type="entry name" value="GT4_PimA-like"/>
    <property type="match status" value="1"/>
</dbReference>
<dbReference type="InterPro" id="IPR001296">
    <property type="entry name" value="Glyco_trans_1"/>
</dbReference>
<sequence>MDQKVLKRPLKVLLSIRQGQVGGGESHVLELVRGFDKSLVEPVVLSFTDGEMIDRLQAMNTPVQVIPTTTPFDVRVWGKVKQFLRDTAPDIVHAHGTRAASNLFWSTRALNLPLLYTVHGWSFHKTQSKTTYYTRLYTEKFITRQAARNICVSNSNEADGKKLFGLKKSMVIHNGVDLNKFDPTRTHSDVRQEYGIRPDEILIGYISRVTYQKNPLNFIRAIALLKKDIQNSKVLMVGDGDMKDEALALATELNLLETIIFIKFRSDVPAILKALDIFCLPSWWEGFSIGLLEAMAMNKCVVCSSVDGNKEIVSDKSTGYFIPPEDPQQMANTLAYLCRHPDVRAQAAEKGQRLVREEFSATTMIRRVEDLYRDTVTQS</sequence>
<dbReference type="AlphaFoldDB" id="A0AAP2DY60"/>
<keyword evidence="1" id="KW-0328">Glycosyltransferase</keyword>
<evidence type="ECO:0000259" key="4">
    <source>
        <dbReference type="Pfam" id="PF13439"/>
    </source>
</evidence>
<evidence type="ECO:0000313" key="5">
    <source>
        <dbReference type="EMBL" id="MBT1709551.1"/>
    </source>
</evidence>
<dbReference type="PANTHER" id="PTHR12526:SF510">
    <property type="entry name" value="D-INOSITOL 3-PHOSPHATE GLYCOSYLTRANSFERASE"/>
    <property type="match status" value="1"/>
</dbReference>
<organism evidence="5 6">
    <name type="scientific">Dawidia cretensis</name>
    <dbReference type="NCBI Taxonomy" id="2782350"/>
    <lineage>
        <taxon>Bacteria</taxon>
        <taxon>Pseudomonadati</taxon>
        <taxon>Bacteroidota</taxon>
        <taxon>Cytophagia</taxon>
        <taxon>Cytophagales</taxon>
        <taxon>Chryseotaleaceae</taxon>
        <taxon>Dawidia</taxon>
    </lineage>
</organism>
<dbReference type="InterPro" id="IPR028098">
    <property type="entry name" value="Glyco_trans_4-like_N"/>
</dbReference>
<evidence type="ECO:0000259" key="3">
    <source>
        <dbReference type="Pfam" id="PF00534"/>
    </source>
</evidence>
<dbReference type="GO" id="GO:0016757">
    <property type="term" value="F:glycosyltransferase activity"/>
    <property type="evidence" value="ECO:0007669"/>
    <property type="project" value="UniProtKB-KW"/>
</dbReference>
<name>A0AAP2DY60_9BACT</name>
<dbReference type="PANTHER" id="PTHR12526">
    <property type="entry name" value="GLYCOSYLTRANSFERASE"/>
    <property type="match status" value="1"/>
</dbReference>
<proteinExistence type="predicted"/>
<dbReference type="RefSeq" id="WP_254085130.1">
    <property type="nucleotide sequence ID" value="NZ_JAHESE010000014.1"/>
</dbReference>
<dbReference type="Gene3D" id="3.40.50.2000">
    <property type="entry name" value="Glycogen Phosphorylase B"/>
    <property type="match status" value="2"/>
</dbReference>
<reference evidence="5 6" key="1">
    <citation type="submission" date="2021-05" db="EMBL/GenBank/DDBJ databases">
        <title>A Polyphasic approach of four new species of the genus Ohtaekwangia: Ohtaekwangia histidinii sp. nov., Ohtaekwangia cretensis sp. nov., Ohtaekwangia indiensis sp. nov., Ohtaekwangia reichenbachii sp. nov. from diverse environment.</title>
        <authorList>
            <person name="Octaviana S."/>
        </authorList>
    </citation>
    <scope>NUCLEOTIDE SEQUENCE [LARGE SCALE GENOMIC DNA]</scope>
    <source>
        <strain evidence="5 6">PWU5</strain>
    </source>
</reference>
<dbReference type="Pfam" id="PF00534">
    <property type="entry name" value="Glycos_transf_1"/>
    <property type="match status" value="1"/>
</dbReference>
<keyword evidence="2" id="KW-0808">Transferase</keyword>